<feature type="non-terminal residue" evidence="2">
    <location>
        <position position="1"/>
    </location>
</feature>
<protein>
    <submittedName>
        <fullName evidence="2">Uncharacterized protein</fullName>
    </submittedName>
</protein>
<comment type="caution">
    <text evidence="2">The sequence shown here is derived from an EMBL/GenBank/DDBJ whole genome shotgun (WGS) entry which is preliminary data.</text>
</comment>
<feature type="compositionally biased region" description="Basic and acidic residues" evidence="1">
    <location>
        <begin position="22"/>
        <end position="33"/>
    </location>
</feature>
<feature type="region of interest" description="Disordered" evidence="1">
    <location>
        <begin position="1"/>
        <end position="79"/>
    </location>
</feature>
<evidence type="ECO:0000313" key="3">
    <source>
        <dbReference type="Proteomes" id="UP001266305"/>
    </source>
</evidence>
<organism evidence="2 3">
    <name type="scientific">Saguinus oedipus</name>
    <name type="common">Cotton-top tamarin</name>
    <name type="synonym">Oedipomidas oedipus</name>
    <dbReference type="NCBI Taxonomy" id="9490"/>
    <lineage>
        <taxon>Eukaryota</taxon>
        <taxon>Metazoa</taxon>
        <taxon>Chordata</taxon>
        <taxon>Craniata</taxon>
        <taxon>Vertebrata</taxon>
        <taxon>Euteleostomi</taxon>
        <taxon>Mammalia</taxon>
        <taxon>Eutheria</taxon>
        <taxon>Euarchontoglires</taxon>
        <taxon>Primates</taxon>
        <taxon>Haplorrhini</taxon>
        <taxon>Platyrrhini</taxon>
        <taxon>Cebidae</taxon>
        <taxon>Callitrichinae</taxon>
        <taxon>Saguinus</taxon>
    </lineage>
</organism>
<accession>A0ABQ9U3A7</accession>
<name>A0ABQ9U3A7_SAGOE</name>
<dbReference type="EMBL" id="JASSZA010000016">
    <property type="protein sequence ID" value="KAK2091548.1"/>
    <property type="molecule type" value="Genomic_DNA"/>
</dbReference>
<evidence type="ECO:0000256" key="1">
    <source>
        <dbReference type="SAM" id="MobiDB-lite"/>
    </source>
</evidence>
<sequence>GRPGGLVAMAPEMPEPPPQGPRVERRVGAEEGGRCVSARQGGRAGRDPQAQPLIEGRRATEQPQSQRAAAWPRACATAPSRRGWGDLRVRVKMGNW</sequence>
<evidence type="ECO:0000313" key="2">
    <source>
        <dbReference type="EMBL" id="KAK2091548.1"/>
    </source>
</evidence>
<feature type="compositionally biased region" description="Low complexity" evidence="1">
    <location>
        <begin position="67"/>
        <end position="79"/>
    </location>
</feature>
<gene>
    <name evidence="2" type="ORF">P7K49_030832</name>
</gene>
<dbReference type="Proteomes" id="UP001266305">
    <property type="component" value="Unassembled WGS sequence"/>
</dbReference>
<keyword evidence="3" id="KW-1185">Reference proteome</keyword>
<proteinExistence type="predicted"/>
<reference evidence="2 3" key="1">
    <citation type="submission" date="2023-05" db="EMBL/GenBank/DDBJ databases">
        <title>B98-5 Cell Line De Novo Hybrid Assembly: An Optical Mapping Approach.</title>
        <authorList>
            <person name="Kananen K."/>
            <person name="Auerbach J.A."/>
            <person name="Kautto E."/>
            <person name="Blachly J.S."/>
        </authorList>
    </citation>
    <scope>NUCLEOTIDE SEQUENCE [LARGE SCALE GENOMIC DNA]</scope>
    <source>
        <strain evidence="2">B95-8</strain>
        <tissue evidence="2">Cell line</tissue>
    </source>
</reference>